<dbReference type="STRING" id="29534.SAMN05444366_0152"/>
<accession>A0A1M6Z7R4</accession>
<dbReference type="OrthoDB" id="1178263at2"/>
<name>A0A1M6Z7R4_9FLAO</name>
<organism evidence="1 2">
    <name type="scientific">Flavobacterium saccharophilum</name>
    <dbReference type="NCBI Taxonomy" id="29534"/>
    <lineage>
        <taxon>Bacteria</taxon>
        <taxon>Pseudomonadati</taxon>
        <taxon>Bacteroidota</taxon>
        <taxon>Flavobacteriia</taxon>
        <taxon>Flavobacteriales</taxon>
        <taxon>Flavobacteriaceae</taxon>
        <taxon>Flavobacterium</taxon>
    </lineage>
</organism>
<dbReference type="RefSeq" id="WP_072969763.1">
    <property type="nucleotide sequence ID" value="NZ_FRBY01000001.1"/>
</dbReference>
<evidence type="ECO:0000313" key="2">
    <source>
        <dbReference type="Proteomes" id="UP000184121"/>
    </source>
</evidence>
<dbReference type="AlphaFoldDB" id="A0A1M6Z7R4"/>
<keyword evidence="2" id="KW-1185">Reference proteome</keyword>
<sequence length="145" mass="16569">MENELVEKESWLKRNWKWSIPTTILIISIFGFFLTSNSPEGISDIVQAYNDNLLYEKAIERANSDKRIVQSIGIIQPIDKLALLEGNAVYSNNNNSVSLSFRIKGTKGNGKLDISADKIGTVWKYKQIILRNKDSKEEIFVLKEF</sequence>
<evidence type="ECO:0000313" key="1">
    <source>
        <dbReference type="EMBL" id="SHL26485.1"/>
    </source>
</evidence>
<dbReference type="Pfam" id="PF08695">
    <property type="entry name" value="Coa1"/>
    <property type="match status" value="1"/>
</dbReference>
<reference evidence="2" key="1">
    <citation type="submission" date="2016-11" db="EMBL/GenBank/DDBJ databases">
        <authorList>
            <person name="Varghese N."/>
            <person name="Submissions S."/>
        </authorList>
    </citation>
    <scope>NUCLEOTIDE SEQUENCE [LARGE SCALE GENOMIC DNA]</scope>
    <source>
        <strain evidence="2">DSM 1811</strain>
    </source>
</reference>
<proteinExistence type="predicted"/>
<dbReference type="Proteomes" id="UP000184121">
    <property type="component" value="Unassembled WGS sequence"/>
</dbReference>
<dbReference type="InterPro" id="IPR014807">
    <property type="entry name" value="Coa1"/>
</dbReference>
<dbReference type="EMBL" id="FRBY01000001">
    <property type="protein sequence ID" value="SHL26485.1"/>
    <property type="molecule type" value="Genomic_DNA"/>
</dbReference>
<gene>
    <name evidence="1" type="ORF">SAMN05444366_0152</name>
</gene>
<protein>
    <submittedName>
        <fullName evidence="1">Cytochrome oxidase complex assembly protein 1</fullName>
    </submittedName>
</protein>